<dbReference type="Pfam" id="PF04854">
    <property type="entry name" value="DUF624"/>
    <property type="match status" value="1"/>
</dbReference>
<sequence>MTNQAGSPDPRAGILGRVTGVVYALVLVELGFLLAMAPGFAGLAFLERDLRNLPFFALCLVPVGPAFSAALYALHASRRADDMVVWPRFWRGWVRALRDVLPLWIPALLAGTVLAYNVLLGPTVGIESFLIIGSWIVLAALVLWTVNVLVIGSLFSFRLRDTARLALFYLAARPLVTLGSASLAVLAAGTAFLTAEWVLALAASLFAAAVLFTQRPLIADVSDRFVANPGASGEPPTAPAEGSADQ</sequence>
<organism evidence="2 3">
    <name type="scientific">Protaetiibacter larvae</name>
    <dbReference type="NCBI Taxonomy" id="2592654"/>
    <lineage>
        <taxon>Bacteria</taxon>
        <taxon>Bacillati</taxon>
        <taxon>Actinomycetota</taxon>
        <taxon>Actinomycetes</taxon>
        <taxon>Micrococcales</taxon>
        <taxon>Microbacteriaceae</taxon>
        <taxon>Protaetiibacter</taxon>
    </lineage>
</organism>
<proteinExistence type="predicted"/>
<dbReference type="Proteomes" id="UP000322159">
    <property type="component" value="Chromosome"/>
</dbReference>
<evidence type="ECO:0000313" key="2">
    <source>
        <dbReference type="EMBL" id="QEO08962.1"/>
    </source>
</evidence>
<dbReference type="InterPro" id="IPR006938">
    <property type="entry name" value="DUF624"/>
</dbReference>
<dbReference type="OrthoDB" id="4211860at2"/>
<name>A0A5C1Y7R5_9MICO</name>
<keyword evidence="3" id="KW-1185">Reference proteome</keyword>
<keyword evidence="1" id="KW-1133">Transmembrane helix</keyword>
<feature type="transmembrane region" description="Helical" evidence="1">
    <location>
        <begin position="128"/>
        <end position="155"/>
    </location>
</feature>
<dbReference type="RefSeq" id="WP_149324393.1">
    <property type="nucleotide sequence ID" value="NZ_CP043504.1"/>
</dbReference>
<feature type="transmembrane region" description="Helical" evidence="1">
    <location>
        <begin position="53"/>
        <end position="75"/>
    </location>
</feature>
<evidence type="ECO:0000256" key="1">
    <source>
        <dbReference type="SAM" id="Phobius"/>
    </source>
</evidence>
<feature type="transmembrane region" description="Helical" evidence="1">
    <location>
        <begin position="194"/>
        <end position="212"/>
    </location>
</feature>
<evidence type="ECO:0000313" key="3">
    <source>
        <dbReference type="Proteomes" id="UP000322159"/>
    </source>
</evidence>
<feature type="transmembrane region" description="Helical" evidence="1">
    <location>
        <begin position="21"/>
        <end position="41"/>
    </location>
</feature>
<dbReference type="EMBL" id="CP043504">
    <property type="protein sequence ID" value="QEO08962.1"/>
    <property type="molecule type" value="Genomic_DNA"/>
</dbReference>
<feature type="transmembrane region" description="Helical" evidence="1">
    <location>
        <begin position="167"/>
        <end position="188"/>
    </location>
</feature>
<feature type="transmembrane region" description="Helical" evidence="1">
    <location>
        <begin position="96"/>
        <end position="116"/>
    </location>
</feature>
<keyword evidence="1" id="KW-0812">Transmembrane</keyword>
<dbReference type="AlphaFoldDB" id="A0A5C1Y7R5"/>
<reference evidence="2 3" key="1">
    <citation type="submission" date="2019-09" db="EMBL/GenBank/DDBJ databases">
        <title>Genome sequencing of strain KACC 19322.</title>
        <authorList>
            <person name="Heo J."/>
            <person name="Kim S.-J."/>
            <person name="Kim J.-S."/>
            <person name="Hong S.-B."/>
            <person name="Kwon S.-W."/>
        </authorList>
    </citation>
    <scope>NUCLEOTIDE SEQUENCE [LARGE SCALE GENOMIC DNA]</scope>
    <source>
        <strain evidence="2 3">KACC 19322</strain>
    </source>
</reference>
<accession>A0A5C1Y7R5</accession>
<keyword evidence="1" id="KW-0472">Membrane</keyword>
<gene>
    <name evidence="2" type="ORF">FLP23_02385</name>
</gene>
<protein>
    <submittedName>
        <fullName evidence="2">DUF624 domain-containing protein</fullName>
    </submittedName>
</protein>
<dbReference type="KEGG" id="lyk:FLP23_02385"/>